<evidence type="ECO:0000256" key="9">
    <source>
        <dbReference type="ARBA" id="ARBA00022967"/>
    </source>
</evidence>
<feature type="domain" description="HMA" evidence="13">
    <location>
        <begin position="7"/>
        <end position="73"/>
    </location>
</feature>
<dbReference type="SFLD" id="SFLDS00003">
    <property type="entry name" value="Haloacid_Dehalogenase"/>
    <property type="match status" value="1"/>
</dbReference>
<evidence type="ECO:0000256" key="4">
    <source>
        <dbReference type="ARBA" id="ARBA00022553"/>
    </source>
</evidence>
<dbReference type="NCBIfam" id="TIGR01512">
    <property type="entry name" value="ATPase-IB2_Cd"/>
    <property type="match status" value="1"/>
</dbReference>
<feature type="transmembrane region" description="Helical" evidence="12">
    <location>
        <begin position="128"/>
        <end position="151"/>
    </location>
</feature>
<dbReference type="PROSITE" id="PS50846">
    <property type="entry name" value="HMA_2"/>
    <property type="match status" value="1"/>
</dbReference>
<dbReference type="InterPro" id="IPR001757">
    <property type="entry name" value="P_typ_ATPase"/>
</dbReference>
<evidence type="ECO:0000256" key="8">
    <source>
        <dbReference type="ARBA" id="ARBA00022840"/>
    </source>
</evidence>
<dbReference type="InterPro" id="IPR044492">
    <property type="entry name" value="P_typ_ATPase_HD_dom"/>
</dbReference>
<keyword evidence="6 12" id="KW-0479">Metal-binding</keyword>
<dbReference type="InterPro" id="IPR023298">
    <property type="entry name" value="ATPase_P-typ_TM_dom_sf"/>
</dbReference>
<dbReference type="PROSITE" id="PS01047">
    <property type="entry name" value="HMA_1"/>
    <property type="match status" value="1"/>
</dbReference>
<keyword evidence="5 12" id="KW-0812">Transmembrane</keyword>
<dbReference type="RefSeq" id="WP_205712654.1">
    <property type="nucleotide sequence ID" value="NZ_SIJK02000022.1"/>
</dbReference>
<dbReference type="Gene3D" id="3.40.50.1000">
    <property type="entry name" value="HAD superfamily/HAD-like"/>
    <property type="match status" value="1"/>
</dbReference>
<dbReference type="EMBL" id="SIJK02000022">
    <property type="protein sequence ID" value="MBP1466694.1"/>
    <property type="molecule type" value="Genomic_DNA"/>
</dbReference>
<reference evidence="14 15" key="1">
    <citation type="submission" date="2021-03" db="EMBL/GenBank/DDBJ databases">
        <authorList>
            <person name="Grouzdev D.S."/>
        </authorList>
    </citation>
    <scope>NUCLEOTIDE SEQUENCE [LARGE SCALE GENOMIC DNA]</scope>
    <source>
        <strain evidence="14 15">M50-1</strain>
    </source>
</reference>
<dbReference type="InterPro" id="IPR008250">
    <property type="entry name" value="ATPase_P-typ_transduc_dom_A_sf"/>
</dbReference>
<name>A0ABS4DBM1_9CHLR</name>
<dbReference type="SUPFAM" id="SSF55008">
    <property type="entry name" value="HMA, heavy metal-associated domain"/>
    <property type="match status" value="1"/>
</dbReference>
<dbReference type="InterPro" id="IPR051014">
    <property type="entry name" value="Cation_Transport_ATPase_IB"/>
</dbReference>
<keyword evidence="7 12" id="KW-0547">Nucleotide-binding</keyword>
<dbReference type="SUPFAM" id="SSF81665">
    <property type="entry name" value="Calcium ATPase, transmembrane domain M"/>
    <property type="match status" value="1"/>
</dbReference>
<dbReference type="NCBIfam" id="TIGR01525">
    <property type="entry name" value="ATPase-IB_hvy"/>
    <property type="match status" value="1"/>
</dbReference>
<protein>
    <submittedName>
        <fullName evidence="14">Cadmium-translocating P-type ATPase</fullName>
    </submittedName>
</protein>
<dbReference type="InterPro" id="IPR059000">
    <property type="entry name" value="ATPase_P-type_domA"/>
</dbReference>
<evidence type="ECO:0000256" key="11">
    <source>
        <dbReference type="ARBA" id="ARBA00023136"/>
    </source>
</evidence>
<evidence type="ECO:0000256" key="1">
    <source>
        <dbReference type="ARBA" id="ARBA00004651"/>
    </source>
</evidence>
<dbReference type="Pfam" id="PF00122">
    <property type="entry name" value="E1-E2_ATPase"/>
    <property type="match status" value="1"/>
</dbReference>
<dbReference type="InterPro" id="IPR006121">
    <property type="entry name" value="HMA_dom"/>
</dbReference>
<comment type="caution">
    <text evidence="14">The sequence shown here is derived from an EMBL/GenBank/DDBJ whole genome shotgun (WGS) entry which is preliminary data.</text>
</comment>
<dbReference type="SUPFAM" id="SSF56784">
    <property type="entry name" value="HAD-like"/>
    <property type="match status" value="1"/>
</dbReference>
<dbReference type="Gene3D" id="2.70.150.10">
    <property type="entry name" value="Calcium-transporting ATPase, cytoplasmic transduction domain A"/>
    <property type="match status" value="1"/>
</dbReference>
<dbReference type="Gene3D" id="3.30.70.100">
    <property type="match status" value="1"/>
</dbReference>
<dbReference type="InterPro" id="IPR036412">
    <property type="entry name" value="HAD-like_sf"/>
</dbReference>
<gene>
    <name evidence="14" type="primary">cadA</name>
    <name evidence="14" type="ORF">EYB53_013340</name>
</gene>
<dbReference type="PROSITE" id="PS00154">
    <property type="entry name" value="ATPASE_E1_E2"/>
    <property type="match status" value="1"/>
</dbReference>
<keyword evidence="3 12" id="KW-1003">Cell membrane</keyword>
<dbReference type="CDD" id="cd00371">
    <property type="entry name" value="HMA"/>
    <property type="match status" value="1"/>
</dbReference>
<dbReference type="SFLD" id="SFLDF00027">
    <property type="entry name" value="p-type_atpase"/>
    <property type="match status" value="1"/>
</dbReference>
<keyword evidence="8 12" id="KW-0067">ATP-binding</keyword>
<evidence type="ECO:0000313" key="15">
    <source>
        <dbReference type="Proteomes" id="UP001193081"/>
    </source>
</evidence>
<evidence type="ECO:0000256" key="3">
    <source>
        <dbReference type="ARBA" id="ARBA00022475"/>
    </source>
</evidence>
<dbReference type="SFLD" id="SFLDG00002">
    <property type="entry name" value="C1.7:_P-type_atpase_like"/>
    <property type="match status" value="1"/>
</dbReference>
<organism evidence="14 15">
    <name type="scientific">Candidatus Chloroploca mongolica</name>
    <dbReference type="NCBI Taxonomy" id="2528176"/>
    <lineage>
        <taxon>Bacteria</taxon>
        <taxon>Bacillati</taxon>
        <taxon>Chloroflexota</taxon>
        <taxon>Chloroflexia</taxon>
        <taxon>Chloroflexales</taxon>
        <taxon>Chloroflexineae</taxon>
        <taxon>Oscillochloridaceae</taxon>
        <taxon>Candidatus Chloroploca</taxon>
    </lineage>
</organism>
<dbReference type="InterPro" id="IPR018303">
    <property type="entry name" value="ATPase_P-typ_P_site"/>
</dbReference>
<keyword evidence="10 12" id="KW-1133">Transmembrane helix</keyword>
<dbReference type="InterPro" id="IPR036163">
    <property type="entry name" value="HMA_dom_sf"/>
</dbReference>
<dbReference type="CDD" id="cd02079">
    <property type="entry name" value="P-type_ATPase_HM"/>
    <property type="match status" value="1"/>
</dbReference>
<accession>A0ABS4DBM1</accession>
<dbReference type="SUPFAM" id="SSF81653">
    <property type="entry name" value="Calcium ATPase, transduction domain A"/>
    <property type="match status" value="1"/>
</dbReference>
<dbReference type="Pfam" id="PF00403">
    <property type="entry name" value="HMA"/>
    <property type="match status" value="1"/>
</dbReference>
<feature type="transmembrane region" description="Helical" evidence="12">
    <location>
        <begin position="324"/>
        <end position="342"/>
    </location>
</feature>
<keyword evidence="11 12" id="KW-0472">Membrane</keyword>
<dbReference type="InterPro" id="IPR023299">
    <property type="entry name" value="ATPase_P-typ_cyto_dom_N"/>
</dbReference>
<dbReference type="Pfam" id="PF00702">
    <property type="entry name" value="Hydrolase"/>
    <property type="match status" value="1"/>
</dbReference>
<dbReference type="PANTHER" id="PTHR48085">
    <property type="entry name" value="CADMIUM/ZINC-TRANSPORTING ATPASE HMA2-RELATED"/>
    <property type="match status" value="1"/>
</dbReference>
<comment type="similarity">
    <text evidence="2 12">Belongs to the cation transport ATPase (P-type) (TC 3.A.3) family. Type IB subfamily.</text>
</comment>
<comment type="subcellular location">
    <subcellularLocation>
        <location evidence="1">Cell membrane</location>
        <topology evidence="1">Multi-pass membrane protein</topology>
    </subcellularLocation>
</comment>
<dbReference type="PANTHER" id="PTHR48085:SF5">
    <property type="entry name" value="CADMIUM_ZINC-TRANSPORTING ATPASE HMA4-RELATED"/>
    <property type="match status" value="1"/>
</dbReference>
<evidence type="ECO:0000256" key="2">
    <source>
        <dbReference type="ARBA" id="ARBA00006024"/>
    </source>
</evidence>
<feature type="transmembrane region" description="Helical" evidence="12">
    <location>
        <begin position="95"/>
        <end position="116"/>
    </location>
</feature>
<evidence type="ECO:0000256" key="6">
    <source>
        <dbReference type="ARBA" id="ARBA00022723"/>
    </source>
</evidence>
<dbReference type="Gene3D" id="3.40.1110.10">
    <property type="entry name" value="Calcium-transporting ATPase, cytoplasmic domain N"/>
    <property type="match status" value="1"/>
</dbReference>
<evidence type="ECO:0000256" key="5">
    <source>
        <dbReference type="ARBA" id="ARBA00022692"/>
    </source>
</evidence>
<evidence type="ECO:0000256" key="12">
    <source>
        <dbReference type="RuleBase" id="RU362081"/>
    </source>
</evidence>
<dbReference type="Proteomes" id="UP001193081">
    <property type="component" value="Unassembled WGS sequence"/>
</dbReference>
<evidence type="ECO:0000313" key="14">
    <source>
        <dbReference type="EMBL" id="MBP1466694.1"/>
    </source>
</evidence>
<dbReference type="InterPro" id="IPR027256">
    <property type="entry name" value="P-typ_ATPase_IB"/>
</dbReference>
<dbReference type="PRINTS" id="PR00119">
    <property type="entry name" value="CATATPASE"/>
</dbReference>
<proteinExistence type="inferred from homology"/>
<keyword evidence="4" id="KW-0597">Phosphoprotein</keyword>
<dbReference type="NCBIfam" id="TIGR01511">
    <property type="entry name" value="ATPase-IB1_Cu"/>
    <property type="match status" value="1"/>
</dbReference>
<evidence type="ECO:0000259" key="13">
    <source>
        <dbReference type="PROSITE" id="PS50846"/>
    </source>
</evidence>
<sequence length="726" mass="76651">MMSTTTEVIEVAICGMDCADCAAHVQHALAALPGVEHATVLLSAERAVIRGDPALVTLPALRAAIEAAGYSVPDPEAAGEMSSVRASGATLTRQVFTVFGLIFGAVVLIVVVGEWLGLLEAATEAVPFWLGASLVLVAGWPVFANVLRAAWRRQIIAHTLMTAGVVAALAVGQWATAAVVVFFMRIGDYVEHLTAEQARRAVRKLNELAPQMALVERENGEYQVPMAEVRPGDIVIVRPGGQIPVDGLVVSGQATINQAAITGESMPVEVGPGVQVYAATIAQLGSLRVRAVHIGANSTFGQVIRMVEEAEANRAHVQRLADRFATWFLPVVLGLALLTLLVRRDPLATAAVLVVACSCSFALATPVAMLASIGNAARRGLLIKGGRYIELLARADVLLVDKTGTLTMGRPTLTHIVPCHPEWNESDLLALAATAERYSEHPLAEAVREAARQRNLPLAAPDNFSVVPGIGIKATISGQEVMIGSARTLVGEQTLTPEVARREAEGGSLLYVTLDGEFIGVLVATDTERPDVTLALTTLRQMGLHEIVMLTGDREATAAALAEHLGIAYRAQLLPDDKLALVRTYQAQGHTVIMIGDGINDAPALAQADIGIAMGVTGIDIAIAAAPITLMRDDWTLLPELLALSRRTMGIVRGNLGFTVAYNLVGLSLAALGFLPPIVAAAAQSLPDLGIMANSARLLHKDSAHSVHTAVQDEYRPHPGPQSAHR</sequence>
<keyword evidence="9" id="KW-1278">Translocase</keyword>
<dbReference type="NCBIfam" id="TIGR01494">
    <property type="entry name" value="ATPase_P-type"/>
    <property type="match status" value="1"/>
</dbReference>
<keyword evidence="15" id="KW-1185">Reference proteome</keyword>
<feature type="transmembrane region" description="Helical" evidence="12">
    <location>
        <begin position="348"/>
        <end position="371"/>
    </location>
</feature>
<dbReference type="InterPro" id="IPR023214">
    <property type="entry name" value="HAD_sf"/>
</dbReference>
<dbReference type="InterPro" id="IPR017969">
    <property type="entry name" value="Heavy-metal-associated_CS"/>
</dbReference>
<evidence type="ECO:0000256" key="7">
    <source>
        <dbReference type="ARBA" id="ARBA00022741"/>
    </source>
</evidence>
<evidence type="ECO:0000256" key="10">
    <source>
        <dbReference type="ARBA" id="ARBA00022989"/>
    </source>
</evidence>